<protein>
    <submittedName>
        <fullName evidence="2">HAMP domain-containing histidine kinase</fullName>
    </submittedName>
</protein>
<dbReference type="InterPro" id="IPR036097">
    <property type="entry name" value="HisK_dim/P_sf"/>
</dbReference>
<dbReference type="RefSeq" id="WP_188087807.1">
    <property type="nucleotide sequence ID" value="NZ_JACVFC010000001.1"/>
</dbReference>
<reference evidence="2 3" key="1">
    <citation type="submission" date="2020-09" db="EMBL/GenBank/DDBJ databases">
        <title>Genome sequences of type strains of Chitinophaga qingshengii and Chitinophaga varians.</title>
        <authorList>
            <person name="Kittiwongwattana C."/>
        </authorList>
    </citation>
    <scope>NUCLEOTIDE SEQUENCE [LARGE SCALE GENOMIC DNA]</scope>
    <source>
        <strain evidence="2 3">JCM 30026</strain>
    </source>
</reference>
<evidence type="ECO:0000256" key="1">
    <source>
        <dbReference type="SAM" id="Phobius"/>
    </source>
</evidence>
<gene>
    <name evidence="2" type="ORF">ICL07_10235</name>
</gene>
<keyword evidence="3" id="KW-1185">Reference proteome</keyword>
<dbReference type="SUPFAM" id="SSF48452">
    <property type="entry name" value="TPR-like"/>
    <property type="match status" value="1"/>
</dbReference>
<accession>A0ABR7TLB3</accession>
<dbReference type="GO" id="GO:0016301">
    <property type="term" value="F:kinase activity"/>
    <property type="evidence" value="ECO:0007669"/>
    <property type="project" value="UniProtKB-KW"/>
</dbReference>
<feature type="transmembrane region" description="Helical" evidence="1">
    <location>
        <begin position="375"/>
        <end position="396"/>
    </location>
</feature>
<keyword evidence="1" id="KW-0812">Transmembrane</keyword>
<keyword evidence="1" id="KW-1133">Transmembrane helix</keyword>
<keyword evidence="2" id="KW-0808">Transferase</keyword>
<keyword evidence="1" id="KW-0472">Membrane</keyword>
<proteinExistence type="predicted"/>
<dbReference type="InterPro" id="IPR052023">
    <property type="entry name" value="Histidine_kinase_KdpD"/>
</dbReference>
<dbReference type="SUPFAM" id="SSF47384">
    <property type="entry name" value="Homodimeric domain of signal transducing histidine kinase"/>
    <property type="match status" value="1"/>
</dbReference>
<dbReference type="EMBL" id="JACVFC010000001">
    <property type="protein sequence ID" value="MBC9930753.1"/>
    <property type="molecule type" value="Genomic_DNA"/>
</dbReference>
<dbReference type="SUPFAM" id="SSF55874">
    <property type="entry name" value="ATPase domain of HSP90 chaperone/DNA topoisomerase II/histidine kinase"/>
    <property type="match status" value="1"/>
</dbReference>
<name>A0ABR7TLB3_9BACT</name>
<dbReference type="InterPro" id="IPR036890">
    <property type="entry name" value="HATPase_C_sf"/>
</dbReference>
<comment type="caution">
    <text evidence="2">The sequence shown here is derived from an EMBL/GenBank/DDBJ whole genome shotgun (WGS) entry which is preliminary data.</text>
</comment>
<dbReference type="PANTHER" id="PTHR45569:SF1">
    <property type="entry name" value="SENSOR PROTEIN KDPD"/>
    <property type="match status" value="1"/>
</dbReference>
<dbReference type="Proteomes" id="UP000659124">
    <property type="component" value="Unassembled WGS sequence"/>
</dbReference>
<dbReference type="InterPro" id="IPR011990">
    <property type="entry name" value="TPR-like_helical_dom_sf"/>
</dbReference>
<dbReference type="PANTHER" id="PTHR45569">
    <property type="entry name" value="SENSOR PROTEIN KDPD"/>
    <property type="match status" value="1"/>
</dbReference>
<evidence type="ECO:0000313" key="3">
    <source>
        <dbReference type="Proteomes" id="UP000659124"/>
    </source>
</evidence>
<sequence>MRKSFVRERWIVVLLIVSGWVLPVLKSSGQAPILPRLQRELQAQRDSAGYAAVLGKIGALYASIHLDSSFYYARQVLEIAIRQKDMKGLADANNMLGWYYTAKTDYNVGIQYAYKALLLNEQMGDSAQMVRSLNIIYGCYKNSGHPEEANNYFYRAFHLANRLPADKDSMAATMLVNYAWRFFDDSSKIDSVRLVLRKAATILKKYPDSRAAFYVAAFDADLMVQAGRGKEAEERIYHLADLARQKGMPYVAMDMYGRLYDFQRLGYFADSTRYQEQAYEVARQSTSMEQNLYWLGRLYDYYRSQQQPEKVVYYGNEIMQLAAKDRYHTNLGVSQEAAYIDFFLKEKALRTLSLSTRTQQLELERELAEKKNRRLIVEGLLIIIFLLIVLFTSRYLHYRRWKQQENALALSYVQLAKNNAALTENDLFKNSLISMLATDFRTPLHHIIAVADQLKTGALSQPEVISLLKQIGNASRKTLDAFNNILKWLRWQLSGFVYQPVTCELLPVIATALEPLQAEIQDKQLTIVNRIASRMTIIADMEILRLVNVQLLQVAVSTARPGTLLLISSYTEKGKVTVRFMVDGGAATRKWLDELQDKEHNIFALGIIISRDFMHKMKGGLVVEEQANGFLLMEYTI</sequence>
<dbReference type="Gene3D" id="1.25.40.10">
    <property type="entry name" value="Tetratricopeptide repeat domain"/>
    <property type="match status" value="1"/>
</dbReference>
<keyword evidence="2" id="KW-0418">Kinase</keyword>
<evidence type="ECO:0000313" key="2">
    <source>
        <dbReference type="EMBL" id="MBC9930753.1"/>
    </source>
</evidence>
<organism evidence="2 3">
    <name type="scientific">Chitinophaga qingshengii</name>
    <dbReference type="NCBI Taxonomy" id="1569794"/>
    <lineage>
        <taxon>Bacteria</taxon>
        <taxon>Pseudomonadati</taxon>
        <taxon>Bacteroidota</taxon>
        <taxon>Chitinophagia</taxon>
        <taxon>Chitinophagales</taxon>
        <taxon>Chitinophagaceae</taxon>
        <taxon>Chitinophaga</taxon>
    </lineage>
</organism>
<dbReference type="Gene3D" id="1.10.287.130">
    <property type="match status" value="1"/>
</dbReference>